<dbReference type="EMBL" id="MDYQ01000003">
    <property type="protein sequence ID" value="PRP89500.1"/>
    <property type="molecule type" value="Genomic_DNA"/>
</dbReference>
<dbReference type="Proteomes" id="UP000241769">
    <property type="component" value="Unassembled WGS sequence"/>
</dbReference>
<dbReference type="PANTHER" id="PTHR13378">
    <property type="entry name" value="REGULATOR COMPLEX PROTEIN LAMTOR3"/>
    <property type="match status" value="1"/>
</dbReference>
<dbReference type="GO" id="GO:0032008">
    <property type="term" value="P:positive regulation of TOR signaling"/>
    <property type="evidence" value="ECO:0007669"/>
    <property type="project" value="TreeGrafter"/>
</dbReference>
<dbReference type="OrthoDB" id="343907at2759"/>
<dbReference type="FunCoup" id="A0A2P6NZX3">
    <property type="interactions" value="30"/>
</dbReference>
<dbReference type="AlphaFoldDB" id="A0A2P6NZX3"/>
<name>A0A2P6NZX3_9EUKA</name>
<comment type="similarity">
    <text evidence="1">Belongs to the LAMTOR3 family.</text>
</comment>
<sequence length="126" mass="13623">MSKEGESLSNYLKKILERAPGIQAAAITDRDGALVVKADDLSEEDIGSHFASTFAVATDQAGKLKMGKALSVISFYDNRVIYHLSHSPLILSFIGTADANVGVLVSFSEDIKRALDPLRDALQEKE</sequence>
<dbReference type="InterPro" id="IPR015019">
    <property type="entry name" value="LAMTOR3"/>
</dbReference>
<evidence type="ECO:0000256" key="1">
    <source>
        <dbReference type="ARBA" id="ARBA00005356"/>
    </source>
</evidence>
<gene>
    <name evidence="2" type="ORF">PROFUN_01363</name>
</gene>
<accession>A0A2P6NZX3</accession>
<protein>
    <submittedName>
        <fullName evidence="2">Ragulator complex protein LAMTOR3</fullName>
    </submittedName>
</protein>
<organism evidence="2 3">
    <name type="scientific">Planoprotostelium fungivorum</name>
    <dbReference type="NCBI Taxonomy" id="1890364"/>
    <lineage>
        <taxon>Eukaryota</taxon>
        <taxon>Amoebozoa</taxon>
        <taxon>Evosea</taxon>
        <taxon>Variosea</taxon>
        <taxon>Cavosteliida</taxon>
        <taxon>Cavosteliaceae</taxon>
        <taxon>Planoprotostelium</taxon>
    </lineage>
</organism>
<comment type="caution">
    <text evidence="2">The sequence shown here is derived from an EMBL/GenBank/DDBJ whole genome shotgun (WGS) entry which is preliminary data.</text>
</comment>
<dbReference type="Pfam" id="PF08923">
    <property type="entry name" value="MAPKK1_Int"/>
    <property type="match status" value="1"/>
</dbReference>
<dbReference type="SUPFAM" id="SSF103196">
    <property type="entry name" value="Roadblock/LC7 domain"/>
    <property type="match status" value="1"/>
</dbReference>
<evidence type="ECO:0000313" key="2">
    <source>
        <dbReference type="EMBL" id="PRP89500.1"/>
    </source>
</evidence>
<reference evidence="2 3" key="1">
    <citation type="journal article" date="2018" name="Genome Biol. Evol.">
        <title>Multiple Roots of Fruiting Body Formation in Amoebozoa.</title>
        <authorList>
            <person name="Hillmann F."/>
            <person name="Forbes G."/>
            <person name="Novohradska S."/>
            <person name="Ferling I."/>
            <person name="Riege K."/>
            <person name="Groth M."/>
            <person name="Westermann M."/>
            <person name="Marz M."/>
            <person name="Spaller T."/>
            <person name="Winckler T."/>
            <person name="Schaap P."/>
            <person name="Glockner G."/>
        </authorList>
    </citation>
    <scope>NUCLEOTIDE SEQUENCE [LARGE SCALE GENOMIC DNA]</scope>
    <source>
        <strain evidence="2 3">Jena</strain>
    </source>
</reference>
<dbReference type="GO" id="GO:0071986">
    <property type="term" value="C:Ragulator complex"/>
    <property type="evidence" value="ECO:0007669"/>
    <property type="project" value="TreeGrafter"/>
</dbReference>
<dbReference type="GO" id="GO:0071230">
    <property type="term" value="P:cellular response to amino acid stimulus"/>
    <property type="evidence" value="ECO:0007669"/>
    <property type="project" value="TreeGrafter"/>
</dbReference>
<proteinExistence type="inferred from homology"/>
<dbReference type="STRING" id="1890364.A0A2P6NZX3"/>
<dbReference type="SMART" id="SM01278">
    <property type="entry name" value="MAPKK1_Int"/>
    <property type="match status" value="1"/>
</dbReference>
<evidence type="ECO:0000313" key="3">
    <source>
        <dbReference type="Proteomes" id="UP000241769"/>
    </source>
</evidence>
<keyword evidence="3" id="KW-1185">Reference proteome</keyword>
<dbReference type="PANTHER" id="PTHR13378:SF1">
    <property type="entry name" value="RAGULATOR COMPLEX PROTEIN LAMTOR3"/>
    <property type="match status" value="1"/>
</dbReference>
<dbReference type="InParanoid" id="A0A2P6NZX3"/>
<dbReference type="Gene3D" id="3.30.450.30">
    <property type="entry name" value="Dynein light chain 2a, cytoplasmic"/>
    <property type="match status" value="1"/>
</dbReference>